<proteinExistence type="predicted"/>
<reference evidence="2 5" key="1">
    <citation type="submission" date="2023-02" db="EMBL/GenBank/DDBJ databases">
        <title>Pathogen: clinical or host-associated sample.</title>
        <authorList>
            <person name="Hergert J."/>
            <person name="Casey R."/>
            <person name="Wagner J."/>
            <person name="Young E.L."/>
            <person name="Oakeson K.F."/>
        </authorList>
    </citation>
    <scope>NUCLEOTIDE SEQUENCE</scope>
    <source>
        <strain evidence="3 5">2022CK-00829</strain>
        <strain evidence="2">2022CK-00830</strain>
    </source>
</reference>
<evidence type="ECO:0000313" key="3">
    <source>
        <dbReference type="EMBL" id="WDI04678.1"/>
    </source>
</evidence>
<dbReference type="Proteomes" id="UP001220962">
    <property type="component" value="Chromosome"/>
</dbReference>
<evidence type="ECO:0000313" key="5">
    <source>
        <dbReference type="Proteomes" id="UP001221519"/>
    </source>
</evidence>
<dbReference type="EMBL" id="CP118108">
    <property type="protein sequence ID" value="WDI04678.1"/>
    <property type="molecule type" value="Genomic_DNA"/>
</dbReference>
<dbReference type="SUPFAM" id="SSF50985">
    <property type="entry name" value="RCC1/BLIP-II"/>
    <property type="match status" value="2"/>
</dbReference>
<accession>A0AAX3MVS7</accession>
<dbReference type="InterPro" id="IPR036582">
    <property type="entry name" value="Mao_N_sf"/>
</dbReference>
<dbReference type="Pfam" id="PF13540">
    <property type="entry name" value="RCC1_2"/>
    <property type="match status" value="1"/>
</dbReference>
<dbReference type="PANTHER" id="PTHR45982:SF1">
    <property type="entry name" value="REGULATOR OF CHROMOSOME CONDENSATION"/>
    <property type="match status" value="1"/>
</dbReference>
<gene>
    <name evidence="2" type="ORF">PUW23_12625</name>
    <name evidence="3" type="ORF">PUW25_12290</name>
</gene>
<sequence>MNKRHGARGVTAIITTIMLLTNAGGSTLWASDSLTKSPSSSSSNSLLHASSTAFTQVEAEQWNSIGLRADGTVWTWGRNYGLMESPALFRIVSPARLDIPAEFVMIKEMGQKLLGLKKDGTVWLWESVSQTSNSSTALHQVPSLTDVESISTLGNIVLALKQDGTVWGWHYDIHSGHSSIPLQIKGLVHINSIGTSSYQMAHALNSAGTVWVFTVTIDNKEQVVFSKPKKLENLPELHTVSAYSPDQMYGITSSGTTLKWGIDMSTSKIRLSMKPRKIYPALKMQSVDVHRDYAALLTTDGELWIDGKRPTGKGGHIVSLKRFKQVSAGEYHVLAIDTQGKVWGFGANKWNEIGIPSTRDSMVYTPQLVRDGITIKVNGEVLYSPYTAVMNNQLISVPLRQVVEALDAKLVVTSSSHVGPESRLYTITNGLTSASFEMNQPEVSINGRVITLSSTPYLETNAVMIPAALLKKMGYQVNWNAQLAELQINSNE</sequence>
<dbReference type="EMBL" id="CP118101">
    <property type="protein sequence ID" value="WDH80414.1"/>
    <property type="molecule type" value="Genomic_DNA"/>
</dbReference>
<evidence type="ECO:0000259" key="1">
    <source>
        <dbReference type="Pfam" id="PF07833"/>
    </source>
</evidence>
<evidence type="ECO:0000313" key="4">
    <source>
        <dbReference type="Proteomes" id="UP001220962"/>
    </source>
</evidence>
<dbReference type="AlphaFoldDB" id="A0AAX3MVS7"/>
<dbReference type="RefSeq" id="WP_047911733.1">
    <property type="nucleotide sequence ID" value="NZ_CP118101.1"/>
</dbReference>
<dbReference type="InterPro" id="IPR051553">
    <property type="entry name" value="Ran_GTPase-activating"/>
</dbReference>
<dbReference type="Proteomes" id="UP001221519">
    <property type="component" value="Chromosome"/>
</dbReference>
<feature type="domain" description="Copper amine oxidase-like N-terminal" evidence="1">
    <location>
        <begin position="376"/>
        <end position="485"/>
    </location>
</feature>
<dbReference type="Pfam" id="PF07833">
    <property type="entry name" value="Cu_amine_oxidN1"/>
    <property type="match status" value="1"/>
</dbReference>
<dbReference type="Gene3D" id="2.130.10.30">
    <property type="entry name" value="Regulator of chromosome condensation 1/beta-lactamase-inhibitor protein II"/>
    <property type="match status" value="2"/>
</dbReference>
<dbReference type="InterPro" id="IPR012854">
    <property type="entry name" value="Cu_amine_oxidase-like_N"/>
</dbReference>
<evidence type="ECO:0000313" key="2">
    <source>
        <dbReference type="EMBL" id="WDH80414.1"/>
    </source>
</evidence>
<dbReference type="Gene3D" id="3.30.457.10">
    <property type="entry name" value="Copper amine oxidase-like, N-terminal domain"/>
    <property type="match status" value="1"/>
</dbReference>
<dbReference type="InterPro" id="IPR009091">
    <property type="entry name" value="RCC1/BLIP-II"/>
</dbReference>
<keyword evidence="5" id="KW-1185">Reference proteome</keyword>
<dbReference type="SUPFAM" id="SSF55383">
    <property type="entry name" value="Copper amine oxidase, domain N"/>
    <property type="match status" value="1"/>
</dbReference>
<dbReference type="PANTHER" id="PTHR45982">
    <property type="entry name" value="REGULATOR OF CHROMOSOME CONDENSATION"/>
    <property type="match status" value="1"/>
</dbReference>
<name>A0AAX3MVS7_9BACL</name>
<organism evidence="2 4">
    <name type="scientific">Paenibacillus urinalis</name>
    <dbReference type="NCBI Taxonomy" id="521520"/>
    <lineage>
        <taxon>Bacteria</taxon>
        <taxon>Bacillati</taxon>
        <taxon>Bacillota</taxon>
        <taxon>Bacilli</taxon>
        <taxon>Bacillales</taxon>
        <taxon>Paenibacillaceae</taxon>
        <taxon>Paenibacillus</taxon>
    </lineage>
</organism>
<protein>
    <submittedName>
        <fullName evidence="2">Stalk domain-containing protein</fullName>
    </submittedName>
</protein>